<evidence type="ECO:0000256" key="1">
    <source>
        <dbReference type="ARBA" id="ARBA00023015"/>
    </source>
</evidence>
<gene>
    <name evidence="5" type="ORF">D2118_22530</name>
</gene>
<dbReference type="PANTHER" id="PTHR47894">
    <property type="entry name" value="HTH-TYPE TRANSCRIPTIONAL REGULATOR GADX"/>
    <property type="match status" value="1"/>
</dbReference>
<dbReference type="GO" id="GO:0000976">
    <property type="term" value="F:transcription cis-regulatory region binding"/>
    <property type="evidence" value="ECO:0007669"/>
    <property type="project" value="TreeGrafter"/>
</dbReference>
<sequence length="303" mass="34456">MRSIINNGVCTDMVNCRQRGINTDSQYLSDEGVFLNQIYVANTTLVKLNAGSLTITSSHDEVLECTAESLILIEKNQILNINCHDVDNHLDFRLIDLSYDLVSKMYSHFFVSNKMENMVNIHRNIGSHMLCAPLRAGMSEAFDNLYNCLQKVESCECGDCTLCQAEDEVSQLDFTLMFLLSPFTSQGEGLGILARAVKSSLREKIFNMIKNDPSKVWCLDDVAANLYMSRSTLKRKLAMEGTSFSEIYLDVRMRMAARLLRAGEYNINQVSVMCGYSRSSHFITTFKRHYQMTPYTFMKLANH</sequence>
<evidence type="ECO:0000259" key="4">
    <source>
        <dbReference type="PROSITE" id="PS01124"/>
    </source>
</evidence>
<dbReference type="Gene3D" id="1.10.10.60">
    <property type="entry name" value="Homeodomain-like"/>
    <property type="match status" value="1"/>
</dbReference>
<dbReference type="PROSITE" id="PS00041">
    <property type="entry name" value="HTH_ARAC_FAMILY_1"/>
    <property type="match status" value="1"/>
</dbReference>
<evidence type="ECO:0000256" key="3">
    <source>
        <dbReference type="ARBA" id="ARBA00023163"/>
    </source>
</evidence>
<dbReference type="InterPro" id="IPR009057">
    <property type="entry name" value="Homeodomain-like_sf"/>
</dbReference>
<evidence type="ECO:0000313" key="5">
    <source>
        <dbReference type="EMBL" id="EBZ6054151.1"/>
    </source>
</evidence>
<keyword evidence="1" id="KW-0805">Transcription regulation</keyword>
<dbReference type="PANTHER" id="PTHR47894:SF4">
    <property type="entry name" value="HTH-TYPE TRANSCRIPTIONAL REGULATOR GADX"/>
    <property type="match status" value="1"/>
</dbReference>
<feature type="domain" description="HTH araC/xylS-type" evidence="4">
    <location>
        <begin position="203"/>
        <end position="300"/>
    </location>
</feature>
<keyword evidence="2" id="KW-0238">DNA-binding</keyword>
<accession>A0A5X3P8S3</accession>
<dbReference type="Pfam" id="PF12833">
    <property type="entry name" value="HTH_18"/>
    <property type="match status" value="1"/>
</dbReference>
<dbReference type="EMBL" id="AAHRRA010000036">
    <property type="protein sequence ID" value="EBZ6054151.1"/>
    <property type="molecule type" value="Genomic_DNA"/>
</dbReference>
<dbReference type="SMART" id="SM00342">
    <property type="entry name" value="HTH_ARAC"/>
    <property type="match status" value="1"/>
</dbReference>
<proteinExistence type="predicted"/>
<organism evidence="5">
    <name type="scientific">Salmonella enterica subsp. enterica serovar Weslaco</name>
    <dbReference type="NCBI Taxonomy" id="1243597"/>
    <lineage>
        <taxon>Bacteria</taxon>
        <taxon>Pseudomonadati</taxon>
        <taxon>Pseudomonadota</taxon>
        <taxon>Gammaproteobacteria</taxon>
        <taxon>Enterobacterales</taxon>
        <taxon>Enterobacteriaceae</taxon>
        <taxon>Salmonella</taxon>
    </lineage>
</organism>
<dbReference type="PROSITE" id="PS01124">
    <property type="entry name" value="HTH_ARAC_FAMILY_2"/>
    <property type="match status" value="1"/>
</dbReference>
<comment type="caution">
    <text evidence="5">The sequence shown here is derived from an EMBL/GenBank/DDBJ whole genome shotgun (WGS) entry which is preliminary data.</text>
</comment>
<reference evidence="5" key="1">
    <citation type="submission" date="2018-10" db="EMBL/GenBank/DDBJ databases">
        <authorList>
            <consortium name="GenomeTrakr network: Whole genome sequencing for foodborne pathogen traceback"/>
        </authorList>
    </citation>
    <scope>NUCLEOTIDE SEQUENCE</scope>
    <source>
        <strain evidence="5">FDA00013435</strain>
    </source>
</reference>
<dbReference type="SUPFAM" id="SSF46689">
    <property type="entry name" value="Homeodomain-like"/>
    <property type="match status" value="1"/>
</dbReference>
<evidence type="ECO:0000256" key="2">
    <source>
        <dbReference type="ARBA" id="ARBA00023125"/>
    </source>
</evidence>
<dbReference type="GO" id="GO:0003700">
    <property type="term" value="F:DNA-binding transcription factor activity"/>
    <property type="evidence" value="ECO:0007669"/>
    <property type="project" value="InterPro"/>
</dbReference>
<keyword evidence="3" id="KW-0804">Transcription</keyword>
<dbReference type="InterPro" id="IPR018060">
    <property type="entry name" value="HTH_AraC"/>
</dbReference>
<protein>
    <submittedName>
        <fullName evidence="5">Helix-turn-helix domain-containing protein</fullName>
    </submittedName>
</protein>
<dbReference type="AlphaFoldDB" id="A0A5X3P8S3"/>
<dbReference type="InterPro" id="IPR018062">
    <property type="entry name" value="HTH_AraC-typ_CS"/>
</dbReference>
<dbReference type="GO" id="GO:0005829">
    <property type="term" value="C:cytosol"/>
    <property type="evidence" value="ECO:0007669"/>
    <property type="project" value="TreeGrafter"/>
</dbReference>
<name>A0A5X3P8S3_SALET</name>